<comment type="caution">
    <text evidence="8">The sequence shown here is derived from an EMBL/GenBank/DDBJ whole genome shotgun (WGS) entry which is preliminary data.</text>
</comment>
<feature type="signal peptide" evidence="6">
    <location>
        <begin position="1"/>
        <end position="18"/>
    </location>
</feature>
<comment type="subcellular location">
    <subcellularLocation>
        <location evidence="1">Cell outer membrane</location>
    </subcellularLocation>
</comment>
<dbReference type="RefSeq" id="WP_102362468.1">
    <property type="nucleotide sequence ID" value="NZ_MCWX02000054.1"/>
</dbReference>
<dbReference type="PROSITE" id="PS51123">
    <property type="entry name" value="OMPA_2"/>
    <property type="match status" value="2"/>
</dbReference>
<dbReference type="SUPFAM" id="SSF103088">
    <property type="entry name" value="OmpA-like"/>
    <property type="match status" value="2"/>
</dbReference>
<keyword evidence="2 4" id="KW-0472">Membrane</keyword>
<feature type="compositionally biased region" description="Polar residues" evidence="5">
    <location>
        <begin position="302"/>
        <end position="317"/>
    </location>
</feature>
<feature type="chain" id="PRO_5032359671" evidence="6">
    <location>
        <begin position="19"/>
        <end position="333"/>
    </location>
</feature>
<dbReference type="PRINTS" id="PR01021">
    <property type="entry name" value="OMPADOMAIN"/>
</dbReference>
<evidence type="ECO:0000256" key="5">
    <source>
        <dbReference type="SAM" id="MobiDB-lite"/>
    </source>
</evidence>
<evidence type="ECO:0000256" key="3">
    <source>
        <dbReference type="ARBA" id="ARBA00023237"/>
    </source>
</evidence>
<dbReference type="InterPro" id="IPR006664">
    <property type="entry name" value="OMP_bac"/>
</dbReference>
<dbReference type="Gene3D" id="3.30.1330.60">
    <property type="entry name" value="OmpA-like domain"/>
    <property type="match status" value="2"/>
</dbReference>
<dbReference type="EMBL" id="MCZJ01000013">
    <property type="protein sequence ID" value="PMM59227.1"/>
    <property type="molecule type" value="Genomic_DNA"/>
</dbReference>
<name>A0A855ISX5_9VIBR</name>
<dbReference type="PROSITE" id="PS51257">
    <property type="entry name" value="PROKAR_LIPOPROTEIN"/>
    <property type="match status" value="1"/>
</dbReference>
<evidence type="ECO:0000256" key="6">
    <source>
        <dbReference type="SAM" id="SignalP"/>
    </source>
</evidence>
<protein>
    <submittedName>
        <fullName evidence="8">Cell envelope biogenesis protein OmpA</fullName>
    </submittedName>
</protein>
<evidence type="ECO:0000256" key="1">
    <source>
        <dbReference type="ARBA" id="ARBA00004442"/>
    </source>
</evidence>
<dbReference type="CDD" id="cd07185">
    <property type="entry name" value="OmpA_C-like"/>
    <property type="match status" value="2"/>
</dbReference>
<evidence type="ECO:0000313" key="8">
    <source>
        <dbReference type="EMBL" id="PMM59227.1"/>
    </source>
</evidence>
<evidence type="ECO:0000256" key="2">
    <source>
        <dbReference type="ARBA" id="ARBA00023136"/>
    </source>
</evidence>
<evidence type="ECO:0000256" key="4">
    <source>
        <dbReference type="PROSITE-ProRule" id="PRU00473"/>
    </source>
</evidence>
<feature type="domain" description="OmpA-like" evidence="7">
    <location>
        <begin position="178"/>
        <end position="295"/>
    </location>
</feature>
<feature type="region of interest" description="Disordered" evidence="5">
    <location>
        <begin position="302"/>
        <end position="333"/>
    </location>
</feature>
<proteinExistence type="predicted"/>
<dbReference type="InterPro" id="IPR006665">
    <property type="entry name" value="OmpA-like"/>
</dbReference>
<dbReference type="PANTHER" id="PTHR30329">
    <property type="entry name" value="STATOR ELEMENT OF FLAGELLAR MOTOR COMPLEX"/>
    <property type="match status" value="1"/>
</dbReference>
<sequence>MKTKIGLVSSVLSALLLAGCATDTYVSQENRDKFAGLDVSKFLISECLAPEREVHIAIAEHFAFDKYKLTDLDKSNLDSFVEEIRGLKGRITIVGHTDYKGSQEYNERLSQRRAKSVADYLQTHLDPKNYDWEVKHLGETQPLLLGKTDKDRAENRRAFIVFEEAQKYEEMPFCEPPKPERKVYMAMTPHFDFDKSVLKPEDLTQLDDFTAQLSDLQGSIMVAGHTDQAGSVSYNEKLAERRAETVVEYLKTKLDPKQFIWEVKSFGKLQPAINERTEKADALNRRAFIVFKESDITAEQQMLSGSQQQALSGNESEVMSIESEQEPETNSQY</sequence>
<dbReference type="Proteomes" id="UP000235554">
    <property type="component" value="Unassembled WGS sequence"/>
</dbReference>
<accession>A0A855ISX5</accession>
<dbReference type="PANTHER" id="PTHR30329:SF21">
    <property type="entry name" value="LIPOPROTEIN YIAD-RELATED"/>
    <property type="match status" value="1"/>
</dbReference>
<evidence type="ECO:0000259" key="7">
    <source>
        <dbReference type="PROSITE" id="PS51123"/>
    </source>
</evidence>
<reference evidence="9" key="1">
    <citation type="submission" date="2016-07" db="EMBL/GenBank/DDBJ databases">
        <title>Nontailed viruses are major unrecognized killers of bacteria in the ocean.</title>
        <authorList>
            <person name="Kauffman K."/>
            <person name="Hussain F."/>
            <person name="Yang J."/>
            <person name="Arevalo P."/>
            <person name="Brown J."/>
            <person name="Cutler M."/>
            <person name="Kelly L."/>
            <person name="Polz M.F."/>
        </authorList>
    </citation>
    <scope>NUCLEOTIDE SEQUENCE [LARGE SCALE GENOMIC DNA]</scope>
    <source>
        <strain evidence="9">10N.261.48.A1</strain>
    </source>
</reference>
<feature type="domain" description="OmpA-like" evidence="7">
    <location>
        <begin position="49"/>
        <end position="166"/>
    </location>
</feature>
<keyword evidence="6" id="KW-0732">Signal</keyword>
<dbReference type="Pfam" id="PF00691">
    <property type="entry name" value="OmpA"/>
    <property type="match status" value="2"/>
</dbReference>
<dbReference type="AlphaFoldDB" id="A0A855ISX5"/>
<evidence type="ECO:0000313" key="9">
    <source>
        <dbReference type="Proteomes" id="UP000235554"/>
    </source>
</evidence>
<gene>
    <name evidence="8" type="ORF">BCT50_07275</name>
</gene>
<dbReference type="InterPro" id="IPR050330">
    <property type="entry name" value="Bact_OuterMem_StrucFunc"/>
</dbReference>
<organism evidence="8 9">
    <name type="scientific">Vibrio lentus</name>
    <dbReference type="NCBI Taxonomy" id="136468"/>
    <lineage>
        <taxon>Bacteria</taxon>
        <taxon>Pseudomonadati</taxon>
        <taxon>Pseudomonadota</taxon>
        <taxon>Gammaproteobacteria</taxon>
        <taxon>Vibrionales</taxon>
        <taxon>Vibrionaceae</taxon>
        <taxon>Vibrio</taxon>
    </lineage>
</organism>
<dbReference type="InterPro" id="IPR036737">
    <property type="entry name" value="OmpA-like_sf"/>
</dbReference>
<dbReference type="GO" id="GO:0009279">
    <property type="term" value="C:cell outer membrane"/>
    <property type="evidence" value="ECO:0007669"/>
    <property type="project" value="UniProtKB-SubCell"/>
</dbReference>
<keyword evidence="3" id="KW-0998">Cell outer membrane</keyword>